<comment type="cofactor">
    <cofactor evidence="1">
        <name>Zn(2+)</name>
        <dbReference type="ChEBI" id="CHEBI:29105"/>
    </cofactor>
</comment>
<dbReference type="PANTHER" id="PTHR37326:SF1">
    <property type="entry name" value="BLL3975 PROTEIN"/>
    <property type="match status" value="1"/>
</dbReference>
<reference evidence="7" key="1">
    <citation type="journal article" date="2019" name="Int. J. Syst. Evol. Microbiol.">
        <title>Halobacteriovorax valvorus sp. nov., a novel prokaryotic predator isolated from coastal seawater of China.</title>
        <authorList>
            <person name="Chen M.-X."/>
        </authorList>
    </citation>
    <scope>NUCLEOTIDE SEQUENCE [LARGE SCALE GENOMIC DNA]</scope>
    <source>
        <strain evidence="7">BL9</strain>
    </source>
</reference>
<dbReference type="InterPro" id="IPR055438">
    <property type="entry name" value="AstE_AspA_cat"/>
</dbReference>
<evidence type="ECO:0000313" key="7">
    <source>
        <dbReference type="Proteomes" id="UP000443582"/>
    </source>
</evidence>
<evidence type="ECO:0000256" key="1">
    <source>
        <dbReference type="ARBA" id="ARBA00001947"/>
    </source>
</evidence>
<dbReference type="SUPFAM" id="SSF53187">
    <property type="entry name" value="Zn-dependent exopeptidases"/>
    <property type="match status" value="1"/>
</dbReference>
<name>A0ABY0II05_9BACT</name>
<evidence type="ECO:0000256" key="4">
    <source>
        <dbReference type="ARBA" id="ARBA00022833"/>
    </source>
</evidence>
<evidence type="ECO:0000256" key="2">
    <source>
        <dbReference type="ARBA" id="ARBA00022723"/>
    </source>
</evidence>
<dbReference type="Gene3D" id="3.40.630.10">
    <property type="entry name" value="Zn peptidases"/>
    <property type="match status" value="1"/>
</dbReference>
<feature type="domain" description="Succinylglutamate desuccinylase/Aspartoacylase catalytic" evidence="5">
    <location>
        <begin position="55"/>
        <end position="230"/>
    </location>
</feature>
<sequence>MNDIRIIKATEEIDINSYELGEVHRLQILLSDNSMGVPWRIPIVIIRGVEDGPVFGITAAVHGNELNGISTIFKLIEELDPKKVKGTLIMVPISNVPGYLNNQRAFIDGVDLNRIMPGKLGGNTSNIYAHYFTSKIISKFDYLLDLHTASHGRVNSLYIRADLENEETRTLAFLQNPQIIVQKYDESGTLRAWANDQGIPAITVEIGNPNAFQHTLIDETLEGIRNTLRYYNMIEGEVHDMVTDATICDHSYWIYSTKGGIVDVLPKLTDRIKKGQVIAKVYDVFGQVKEVICANKKGIVIGKNVRPNCEAGTRILHLGVDFMAPDPEDIPGHDDYEITEK</sequence>
<accession>A0ABY0II05</accession>
<dbReference type="InterPro" id="IPR043795">
    <property type="entry name" value="N-alpha-Ac-DABA-like"/>
</dbReference>
<organism evidence="6 7">
    <name type="scientific">Halobacteriovorax vibrionivorans</name>
    <dbReference type="NCBI Taxonomy" id="2152716"/>
    <lineage>
        <taxon>Bacteria</taxon>
        <taxon>Pseudomonadati</taxon>
        <taxon>Bdellovibrionota</taxon>
        <taxon>Bacteriovoracia</taxon>
        <taxon>Bacteriovoracales</taxon>
        <taxon>Halobacteriovoraceae</taxon>
        <taxon>Halobacteriovorax</taxon>
    </lineage>
</organism>
<keyword evidence="3" id="KW-0378">Hydrolase</keyword>
<dbReference type="InterPro" id="IPR053138">
    <property type="entry name" value="N-alpha-Ac-DABA_deacetylase"/>
</dbReference>
<dbReference type="CDD" id="cd06251">
    <property type="entry name" value="M14_ASTE_ASPA-like"/>
    <property type="match status" value="1"/>
</dbReference>
<evidence type="ECO:0000259" key="5">
    <source>
        <dbReference type="Pfam" id="PF24827"/>
    </source>
</evidence>
<dbReference type="EMBL" id="QDKL01000002">
    <property type="protein sequence ID" value="RZF21496.1"/>
    <property type="molecule type" value="Genomic_DNA"/>
</dbReference>
<keyword evidence="2" id="KW-0479">Metal-binding</keyword>
<dbReference type="Pfam" id="PF24827">
    <property type="entry name" value="AstE_AspA_cat"/>
    <property type="match status" value="1"/>
</dbReference>
<dbReference type="PANTHER" id="PTHR37326">
    <property type="entry name" value="BLL3975 PROTEIN"/>
    <property type="match status" value="1"/>
</dbReference>
<dbReference type="Proteomes" id="UP000443582">
    <property type="component" value="Unassembled WGS sequence"/>
</dbReference>
<dbReference type="PIRSF" id="PIRSF039012">
    <property type="entry name" value="ASP"/>
    <property type="match status" value="1"/>
</dbReference>
<evidence type="ECO:0000313" key="6">
    <source>
        <dbReference type="EMBL" id="RZF21496.1"/>
    </source>
</evidence>
<keyword evidence="7" id="KW-1185">Reference proteome</keyword>
<evidence type="ECO:0000256" key="3">
    <source>
        <dbReference type="ARBA" id="ARBA00022801"/>
    </source>
</evidence>
<comment type="caution">
    <text evidence="6">The sequence shown here is derived from an EMBL/GenBank/DDBJ whole genome shotgun (WGS) entry which is preliminary data.</text>
</comment>
<proteinExistence type="predicted"/>
<keyword evidence="4" id="KW-0862">Zinc</keyword>
<protein>
    <submittedName>
        <fullName evidence="6">Succinylglutamate desuccinylase/aspartoacylase family protein</fullName>
    </submittedName>
</protein>
<gene>
    <name evidence="6" type="ORF">DAY19_07350</name>
</gene>
<dbReference type="RefSeq" id="WP_115360936.1">
    <property type="nucleotide sequence ID" value="NZ_QDKL01000002.1"/>
</dbReference>